<reference evidence="4" key="1">
    <citation type="submission" date="2021-01" db="EMBL/GenBank/DDBJ databases">
        <authorList>
            <person name="Corre E."/>
            <person name="Pelletier E."/>
            <person name="Niang G."/>
            <person name="Scheremetjew M."/>
            <person name="Finn R."/>
            <person name="Kale V."/>
            <person name="Holt S."/>
            <person name="Cochrane G."/>
            <person name="Meng A."/>
            <person name="Brown T."/>
            <person name="Cohen L."/>
        </authorList>
    </citation>
    <scope>NUCLEOTIDE SEQUENCE</scope>
    <source>
        <strain evidence="4">CCMP3328</strain>
    </source>
</reference>
<dbReference type="GO" id="GO:0006772">
    <property type="term" value="P:thiamine metabolic process"/>
    <property type="evidence" value="ECO:0007669"/>
    <property type="project" value="UniProtKB-ARBA"/>
</dbReference>
<dbReference type="AlphaFoldDB" id="A0A7R9WTB7"/>
<proteinExistence type="predicted"/>
<evidence type="ECO:0000256" key="1">
    <source>
        <dbReference type="PIRSR" id="PIRSR003170-1"/>
    </source>
</evidence>
<evidence type="ECO:0000256" key="2">
    <source>
        <dbReference type="PIRSR" id="PIRSR003170-2"/>
    </source>
</evidence>
<dbReference type="Gene3D" id="1.20.910.10">
    <property type="entry name" value="Heme oxygenase-like"/>
    <property type="match status" value="1"/>
</dbReference>
<feature type="binding site" evidence="2">
    <location>
        <position position="145"/>
    </location>
    <ligand>
        <name>substrate</name>
    </ligand>
</feature>
<dbReference type="InterPro" id="IPR050967">
    <property type="entry name" value="Thiamine_Salvage_TenA"/>
</dbReference>
<dbReference type="InterPro" id="IPR016084">
    <property type="entry name" value="Haem_Oase-like_multi-hlx"/>
</dbReference>
<feature type="binding site" evidence="2">
    <location>
        <position position="91"/>
    </location>
    <ligand>
        <name>substrate</name>
    </ligand>
</feature>
<sequence length="227" mass="25808">MSNETAKDADRFTEEMRVAAGEEWEKVVNHKFTNEIAAGTIDNDVLKRYLIQDFRFLDAFVQLLCSIIAKARSLGDRIPLCQFAAVITSKEATYFQRCFDKLGVSDEERDNTPDADCTIGFTNLMANTAHNGTLIEMLAVITVCEWSYMSWGNRVLGGTVRERFECFEWVDLHTGENFESIVNHLRYMLDKEGAAENADSDAKKAATKKFMEAVQLEQDFFNFAYNA</sequence>
<feature type="active site" description="Proton donor" evidence="1">
    <location>
        <position position="217"/>
    </location>
</feature>
<name>A0A7R9WTB7_9STRA</name>
<evidence type="ECO:0000313" key="4">
    <source>
        <dbReference type="EMBL" id="CAD8334797.1"/>
    </source>
</evidence>
<dbReference type="Pfam" id="PF03070">
    <property type="entry name" value="TENA_THI-4"/>
    <property type="match status" value="1"/>
</dbReference>
<accession>A0A7R9WTB7</accession>
<dbReference type="PANTHER" id="PTHR43198:SF2">
    <property type="entry name" value="SI:CH1073-67J19.1-RELATED"/>
    <property type="match status" value="1"/>
</dbReference>
<dbReference type="CDD" id="cd19358">
    <property type="entry name" value="TenA_E_Spr0628-like"/>
    <property type="match status" value="1"/>
</dbReference>
<evidence type="ECO:0000259" key="3">
    <source>
        <dbReference type="Pfam" id="PF03070"/>
    </source>
</evidence>
<dbReference type="SUPFAM" id="SSF48613">
    <property type="entry name" value="Heme oxygenase-like"/>
    <property type="match status" value="1"/>
</dbReference>
<feature type="domain" description="Thiaminase-2/PQQC" evidence="3">
    <location>
        <begin position="24"/>
        <end position="226"/>
    </location>
</feature>
<dbReference type="GO" id="GO:0005829">
    <property type="term" value="C:cytosol"/>
    <property type="evidence" value="ECO:0007669"/>
    <property type="project" value="TreeGrafter"/>
</dbReference>
<feature type="binding site" evidence="2">
    <location>
        <position position="53"/>
    </location>
    <ligand>
        <name>substrate</name>
    </ligand>
</feature>
<dbReference type="EMBL" id="HBEF01010933">
    <property type="protein sequence ID" value="CAD8334797.1"/>
    <property type="molecule type" value="Transcribed_RNA"/>
</dbReference>
<protein>
    <recommendedName>
        <fullName evidence="3">Thiaminase-2/PQQC domain-containing protein</fullName>
    </recommendedName>
</protein>
<dbReference type="PANTHER" id="PTHR43198">
    <property type="entry name" value="BIFUNCTIONAL TH2 PROTEIN"/>
    <property type="match status" value="1"/>
</dbReference>
<gene>
    <name evidence="4" type="ORF">CAUS1442_LOCUS6902</name>
</gene>
<dbReference type="PIRSF" id="PIRSF003170">
    <property type="entry name" value="Pet18p"/>
    <property type="match status" value="1"/>
</dbReference>
<organism evidence="4">
    <name type="scientific">Craspedostauros australis</name>
    <dbReference type="NCBI Taxonomy" id="1486917"/>
    <lineage>
        <taxon>Eukaryota</taxon>
        <taxon>Sar</taxon>
        <taxon>Stramenopiles</taxon>
        <taxon>Ochrophyta</taxon>
        <taxon>Bacillariophyta</taxon>
        <taxon>Bacillariophyceae</taxon>
        <taxon>Bacillariophycidae</taxon>
        <taxon>Naviculales</taxon>
        <taxon>Naviculaceae</taxon>
        <taxon>Craspedostauros</taxon>
    </lineage>
</organism>
<dbReference type="InterPro" id="IPR004305">
    <property type="entry name" value="Thiaminase-2/PQQC"/>
</dbReference>
<dbReference type="InterPro" id="IPR026285">
    <property type="entry name" value="TenA_E"/>
</dbReference>